<dbReference type="HOGENOM" id="CLU_2546263_0_0_1"/>
<evidence type="ECO:0000313" key="2">
    <source>
        <dbReference type="Proteomes" id="UP000006038"/>
    </source>
</evidence>
<proteinExistence type="predicted"/>
<evidence type="ECO:0000313" key="1">
    <source>
        <dbReference type="EnsemblPlants" id="OB04G26230.1"/>
    </source>
</evidence>
<name>J3LZP8_ORYBR</name>
<dbReference type="EnsemblPlants" id="OB04G26230.1">
    <property type="protein sequence ID" value="OB04G26230.1"/>
    <property type="gene ID" value="OB04G26230"/>
</dbReference>
<sequence>MLGPTTDDDDDPDTPGAAACYKNCWPSSSSSSCSSLVEFMSLVVAEAVEHGSCKHCAELHGWFEITFHESKSTTKKTSTICRA</sequence>
<organism evidence="1">
    <name type="scientific">Oryza brachyantha</name>
    <name type="common">malo sina</name>
    <dbReference type="NCBI Taxonomy" id="4533"/>
    <lineage>
        <taxon>Eukaryota</taxon>
        <taxon>Viridiplantae</taxon>
        <taxon>Streptophyta</taxon>
        <taxon>Embryophyta</taxon>
        <taxon>Tracheophyta</taxon>
        <taxon>Spermatophyta</taxon>
        <taxon>Magnoliopsida</taxon>
        <taxon>Liliopsida</taxon>
        <taxon>Poales</taxon>
        <taxon>Poaceae</taxon>
        <taxon>BOP clade</taxon>
        <taxon>Oryzoideae</taxon>
        <taxon>Oryzeae</taxon>
        <taxon>Oryzinae</taxon>
        <taxon>Oryza</taxon>
    </lineage>
</organism>
<keyword evidence="2" id="KW-1185">Reference proteome</keyword>
<protein>
    <submittedName>
        <fullName evidence="1">Uncharacterized protein</fullName>
    </submittedName>
</protein>
<reference evidence="1" key="1">
    <citation type="journal article" date="2013" name="Nat. Commun.">
        <title>Whole-genome sequencing of Oryza brachyantha reveals mechanisms underlying Oryza genome evolution.</title>
        <authorList>
            <person name="Chen J."/>
            <person name="Huang Q."/>
            <person name="Gao D."/>
            <person name="Wang J."/>
            <person name="Lang Y."/>
            <person name="Liu T."/>
            <person name="Li B."/>
            <person name="Bai Z."/>
            <person name="Luis Goicoechea J."/>
            <person name="Liang C."/>
            <person name="Chen C."/>
            <person name="Zhang W."/>
            <person name="Sun S."/>
            <person name="Liao Y."/>
            <person name="Zhang X."/>
            <person name="Yang L."/>
            <person name="Song C."/>
            <person name="Wang M."/>
            <person name="Shi J."/>
            <person name="Liu G."/>
            <person name="Liu J."/>
            <person name="Zhou H."/>
            <person name="Zhou W."/>
            <person name="Yu Q."/>
            <person name="An N."/>
            <person name="Chen Y."/>
            <person name="Cai Q."/>
            <person name="Wang B."/>
            <person name="Liu B."/>
            <person name="Min J."/>
            <person name="Huang Y."/>
            <person name="Wu H."/>
            <person name="Li Z."/>
            <person name="Zhang Y."/>
            <person name="Yin Y."/>
            <person name="Song W."/>
            <person name="Jiang J."/>
            <person name="Jackson S.A."/>
            <person name="Wing R.A."/>
            <person name="Wang J."/>
            <person name="Chen M."/>
        </authorList>
    </citation>
    <scope>NUCLEOTIDE SEQUENCE [LARGE SCALE GENOMIC DNA]</scope>
    <source>
        <strain evidence="1">cv. IRGC 101232</strain>
    </source>
</reference>
<reference evidence="1" key="2">
    <citation type="submission" date="2013-04" db="UniProtKB">
        <authorList>
            <consortium name="EnsemblPlants"/>
        </authorList>
    </citation>
    <scope>IDENTIFICATION</scope>
</reference>
<dbReference type="Proteomes" id="UP000006038">
    <property type="component" value="Chromosome 4"/>
</dbReference>
<dbReference type="Gramene" id="OB04G26230.1">
    <property type="protein sequence ID" value="OB04G26230.1"/>
    <property type="gene ID" value="OB04G26230"/>
</dbReference>
<dbReference type="AlphaFoldDB" id="J3LZP8"/>
<accession>J3LZP8</accession>